<reference evidence="2" key="1">
    <citation type="submission" date="2019-08" db="EMBL/GenBank/DDBJ databases">
        <authorList>
            <person name="Kucharzyk K."/>
            <person name="Murdoch R.W."/>
            <person name="Higgins S."/>
            <person name="Loffler F."/>
        </authorList>
    </citation>
    <scope>NUCLEOTIDE SEQUENCE</scope>
</reference>
<dbReference type="EMBL" id="VSSQ01038453">
    <property type="protein sequence ID" value="MPM91394.1"/>
    <property type="molecule type" value="Genomic_DNA"/>
</dbReference>
<name>A0A645DPJ0_9ZZZZ</name>
<proteinExistence type="predicted"/>
<sequence length="53" mass="5171">MYPTCEVTDETVAPDGSAGGGGLGDGGGQSAGKTAEVQLQLPEMSSGGDIDQK</sequence>
<protein>
    <submittedName>
        <fullName evidence="2">Uncharacterized protein</fullName>
    </submittedName>
</protein>
<comment type="caution">
    <text evidence="2">The sequence shown here is derived from an EMBL/GenBank/DDBJ whole genome shotgun (WGS) entry which is preliminary data.</text>
</comment>
<evidence type="ECO:0000313" key="2">
    <source>
        <dbReference type="EMBL" id="MPM91394.1"/>
    </source>
</evidence>
<gene>
    <name evidence="2" type="ORF">SDC9_138522</name>
</gene>
<dbReference type="AlphaFoldDB" id="A0A645DPJ0"/>
<evidence type="ECO:0000256" key="1">
    <source>
        <dbReference type="SAM" id="MobiDB-lite"/>
    </source>
</evidence>
<accession>A0A645DPJ0</accession>
<feature type="compositionally biased region" description="Gly residues" evidence="1">
    <location>
        <begin position="17"/>
        <end position="30"/>
    </location>
</feature>
<feature type="region of interest" description="Disordered" evidence="1">
    <location>
        <begin position="1"/>
        <end position="53"/>
    </location>
</feature>
<organism evidence="2">
    <name type="scientific">bioreactor metagenome</name>
    <dbReference type="NCBI Taxonomy" id="1076179"/>
    <lineage>
        <taxon>unclassified sequences</taxon>
        <taxon>metagenomes</taxon>
        <taxon>ecological metagenomes</taxon>
    </lineage>
</organism>